<dbReference type="EMBL" id="JAAAJB010000823">
    <property type="protein sequence ID" value="KAG0250755.1"/>
    <property type="molecule type" value="Genomic_DNA"/>
</dbReference>
<name>A0A9P6PQB1_9FUNG</name>
<dbReference type="EC" id="3.1.1.-" evidence="3"/>
<gene>
    <name evidence="5" type="ORF">DFQ27_009221</name>
</gene>
<keyword evidence="6" id="KW-1185">Reference proteome</keyword>
<comment type="caution">
    <text evidence="5">The sequence shown here is derived from an EMBL/GenBank/DDBJ whole genome shotgun (WGS) entry which is preliminary data.</text>
</comment>
<comment type="similarity">
    <text evidence="1 3">Belongs to the type-B carboxylesterase/lipase family.</text>
</comment>
<evidence type="ECO:0000256" key="1">
    <source>
        <dbReference type="ARBA" id="ARBA00005964"/>
    </source>
</evidence>
<keyword evidence="2 3" id="KW-0378">Hydrolase</keyword>
<dbReference type="PROSITE" id="PS00122">
    <property type="entry name" value="CARBOXYLESTERASE_B_1"/>
    <property type="match status" value="1"/>
</dbReference>
<dbReference type="GO" id="GO:0016787">
    <property type="term" value="F:hydrolase activity"/>
    <property type="evidence" value="ECO:0007669"/>
    <property type="project" value="UniProtKB-KW"/>
</dbReference>
<feature type="domain" description="Carboxylesterase type B" evidence="4">
    <location>
        <begin position="12"/>
        <end position="586"/>
    </location>
</feature>
<dbReference type="InterPro" id="IPR019826">
    <property type="entry name" value="Carboxylesterase_B_AS"/>
</dbReference>
<evidence type="ECO:0000256" key="3">
    <source>
        <dbReference type="RuleBase" id="RU361235"/>
    </source>
</evidence>
<evidence type="ECO:0000313" key="5">
    <source>
        <dbReference type="EMBL" id="KAG0250755.1"/>
    </source>
</evidence>
<evidence type="ECO:0000256" key="2">
    <source>
        <dbReference type="ARBA" id="ARBA00022801"/>
    </source>
</evidence>
<dbReference type="PROSITE" id="PS00941">
    <property type="entry name" value="CARBOXYLESTERASE_B_2"/>
    <property type="match status" value="1"/>
</dbReference>
<sequence>MYPFKNTSRRIQIETPVGPMVGWRDQNAFRFLGIPYAEPPVGELRWAKPVPKRHLGKTFDSNHDNNNTTINSMDSKDQKVWDATKYGNICPQTPAGWFPKMVAMHVNGAPDSEDCLYLNVYTPSLKSPGGASTGLPVIFYIHGSMFTQYSSSLPILNPGHLVARGGVIVVSLNYRLGFLGFLETADDNNKDKAGASSSWTGNQAIHDQIVALQWVRDNIASFGGDPTRVTLMGVSAGATSIRALLAAKEAWPLYRNVIAQSDPIAFPFKPAEVARYEAAVFFGRLGCQPNDLRCARQKTMGEILAAQMNTTGELMREYRLQSHDVPGDMDGSSSNSSAASSGRPRRWWTAYGVFHRPMVDYDLLTADFSSLVQSGEINPNAPILWGTTQDDAGYFMSLFWSTPIPIADAAKALERMLPADRISAILMASKQFFPLDPQDSDTVRNLASWYGTRVLWFCPLRYLSQGLAAVPTTSLSSAVPLPQPHANTTTTTTTSITPPRSAPVYVYRFHRGRNLPFSQDAFCNEVSSHRVCHASDVQPGLGSGDCMLSQTQDGDDARYARQVMDRFTSFAKTGNPNPVVVGQQQQQQQQQQDDDRAAMIGGGWEATNPDVASVIWTHYNSDINNSNQENAPQDAILEIRLDGSAMSVGAEREVCDWMDQQRLYPFLTDLPA</sequence>
<dbReference type="SUPFAM" id="SSF53474">
    <property type="entry name" value="alpha/beta-Hydrolases"/>
    <property type="match status" value="1"/>
</dbReference>
<evidence type="ECO:0000313" key="6">
    <source>
        <dbReference type="Proteomes" id="UP000807716"/>
    </source>
</evidence>
<dbReference type="InterPro" id="IPR029058">
    <property type="entry name" value="AB_hydrolase_fold"/>
</dbReference>
<protein>
    <recommendedName>
        <fullName evidence="3">Carboxylic ester hydrolase</fullName>
        <ecNumber evidence="3">3.1.1.-</ecNumber>
    </recommendedName>
</protein>
<dbReference type="Gene3D" id="3.40.50.1820">
    <property type="entry name" value="alpha/beta hydrolase"/>
    <property type="match status" value="1"/>
</dbReference>
<dbReference type="PANTHER" id="PTHR11559">
    <property type="entry name" value="CARBOXYLESTERASE"/>
    <property type="match status" value="1"/>
</dbReference>
<dbReference type="Pfam" id="PF00135">
    <property type="entry name" value="COesterase"/>
    <property type="match status" value="1"/>
</dbReference>
<dbReference type="OrthoDB" id="408631at2759"/>
<proteinExistence type="inferred from homology"/>
<dbReference type="InterPro" id="IPR019819">
    <property type="entry name" value="Carboxylesterase_B_CS"/>
</dbReference>
<dbReference type="InterPro" id="IPR002018">
    <property type="entry name" value="CarbesteraseB"/>
</dbReference>
<dbReference type="AlphaFoldDB" id="A0A9P6PQB1"/>
<dbReference type="InterPro" id="IPR050309">
    <property type="entry name" value="Type-B_Carboxylest/Lipase"/>
</dbReference>
<evidence type="ECO:0000259" key="4">
    <source>
        <dbReference type="Pfam" id="PF00135"/>
    </source>
</evidence>
<reference evidence="5" key="1">
    <citation type="journal article" date="2020" name="Fungal Divers.">
        <title>Resolving the Mortierellaceae phylogeny through synthesis of multi-gene phylogenetics and phylogenomics.</title>
        <authorList>
            <person name="Vandepol N."/>
            <person name="Liber J."/>
            <person name="Desiro A."/>
            <person name="Na H."/>
            <person name="Kennedy M."/>
            <person name="Barry K."/>
            <person name="Grigoriev I.V."/>
            <person name="Miller A.N."/>
            <person name="O'Donnell K."/>
            <person name="Stajich J.E."/>
            <person name="Bonito G."/>
        </authorList>
    </citation>
    <scope>NUCLEOTIDE SEQUENCE</scope>
    <source>
        <strain evidence="5">BC1065</strain>
    </source>
</reference>
<organism evidence="5 6">
    <name type="scientific">Actinomortierella ambigua</name>
    <dbReference type="NCBI Taxonomy" id="1343610"/>
    <lineage>
        <taxon>Eukaryota</taxon>
        <taxon>Fungi</taxon>
        <taxon>Fungi incertae sedis</taxon>
        <taxon>Mucoromycota</taxon>
        <taxon>Mortierellomycotina</taxon>
        <taxon>Mortierellomycetes</taxon>
        <taxon>Mortierellales</taxon>
        <taxon>Mortierellaceae</taxon>
        <taxon>Actinomortierella</taxon>
    </lineage>
</organism>
<dbReference type="Proteomes" id="UP000807716">
    <property type="component" value="Unassembled WGS sequence"/>
</dbReference>
<accession>A0A9P6PQB1</accession>